<dbReference type="EMBL" id="CP040916">
    <property type="protein sequence ID" value="QDQ12575.1"/>
    <property type="molecule type" value="Genomic_DNA"/>
</dbReference>
<accession>A0A516RA85</accession>
<feature type="compositionally biased region" description="Basic and acidic residues" evidence="1">
    <location>
        <begin position="15"/>
        <end position="36"/>
    </location>
</feature>
<name>A0A516RA85_STRST</name>
<gene>
    <name evidence="2" type="ORF">FH965_20075</name>
</gene>
<organism evidence="2 3">
    <name type="scientific">Streptomyces spectabilis</name>
    <dbReference type="NCBI Taxonomy" id="68270"/>
    <lineage>
        <taxon>Bacteria</taxon>
        <taxon>Bacillati</taxon>
        <taxon>Actinomycetota</taxon>
        <taxon>Actinomycetes</taxon>
        <taxon>Kitasatosporales</taxon>
        <taxon>Streptomycetaceae</taxon>
        <taxon>Streptomyces</taxon>
    </lineage>
</organism>
<feature type="compositionally biased region" description="Polar residues" evidence="1">
    <location>
        <begin position="37"/>
        <end position="48"/>
    </location>
</feature>
<dbReference type="Proteomes" id="UP000316806">
    <property type="component" value="Chromosome"/>
</dbReference>
<evidence type="ECO:0000313" key="3">
    <source>
        <dbReference type="Proteomes" id="UP000316806"/>
    </source>
</evidence>
<dbReference type="AlphaFoldDB" id="A0A516RA85"/>
<feature type="region of interest" description="Disordered" evidence="1">
    <location>
        <begin position="1"/>
        <end position="67"/>
    </location>
</feature>
<evidence type="ECO:0000256" key="1">
    <source>
        <dbReference type="SAM" id="MobiDB-lite"/>
    </source>
</evidence>
<reference evidence="2 3" key="1">
    <citation type="journal article" date="2019" name="J. Ind. Microbiol. Biotechnol.">
        <title>The complete genomic sequence of Streptomyces spectabilis NRRL-2792 and identification of secondary metabolite biosynthetic gene clusters.</title>
        <authorList>
            <person name="Sinha A."/>
            <person name="Phillips-Salemka S."/>
            <person name="Niraula T.A."/>
            <person name="Short K.A."/>
            <person name="Niraula N.P."/>
        </authorList>
    </citation>
    <scope>NUCLEOTIDE SEQUENCE [LARGE SCALE GENOMIC DNA]</scope>
    <source>
        <strain evidence="2 3">NRRL 2792</strain>
    </source>
</reference>
<sequence>MPAAAQRLSSGPAARRADAVRGRGLREAPKRAEPESQSKPFASSTDTWMPSAKPTSLPRPGSAVAET</sequence>
<proteinExistence type="predicted"/>
<evidence type="ECO:0000313" key="2">
    <source>
        <dbReference type="EMBL" id="QDQ12575.1"/>
    </source>
</evidence>
<protein>
    <submittedName>
        <fullName evidence="2">Uncharacterized protein</fullName>
    </submittedName>
</protein>